<dbReference type="EMBL" id="LR796908">
    <property type="protein sequence ID" value="CAB4173622.1"/>
    <property type="molecule type" value="Genomic_DNA"/>
</dbReference>
<dbReference type="EMBL" id="LR798421">
    <property type="protein sequence ID" value="CAB5230504.1"/>
    <property type="molecule type" value="Genomic_DNA"/>
</dbReference>
<feature type="coiled-coil region" evidence="1">
    <location>
        <begin position="55"/>
        <end position="103"/>
    </location>
</feature>
<proteinExistence type="predicted"/>
<sequence length="111" mass="12209">MSPQDSALANLTRLSTEANALETYLGAFVTQTDINRIGQDLTRFRAVLAVTDLNLVDDLHDLDELRERLNALRSDISVLLVSMQNLHEKAEACNATLASIEDAIDNPDEAL</sequence>
<reference evidence="3" key="1">
    <citation type="submission" date="2020-05" db="EMBL/GenBank/DDBJ databases">
        <authorList>
            <person name="Chiriac C."/>
            <person name="Salcher M."/>
            <person name="Ghai R."/>
            <person name="Kavagutti S V."/>
        </authorList>
    </citation>
    <scope>NUCLEOTIDE SEQUENCE</scope>
</reference>
<protein>
    <submittedName>
        <fullName evidence="3">Uncharacterized protein</fullName>
    </submittedName>
</protein>
<keyword evidence="1" id="KW-0175">Coiled coil</keyword>
<evidence type="ECO:0000313" key="4">
    <source>
        <dbReference type="EMBL" id="CAB4192585.1"/>
    </source>
</evidence>
<dbReference type="EMBL" id="LR796621">
    <property type="protein sequence ID" value="CAB4154715.1"/>
    <property type="molecule type" value="Genomic_DNA"/>
</dbReference>
<evidence type="ECO:0000313" key="3">
    <source>
        <dbReference type="EMBL" id="CAB4173622.1"/>
    </source>
</evidence>
<dbReference type="EMBL" id="LR797189">
    <property type="protein sequence ID" value="CAB4192585.1"/>
    <property type="molecule type" value="Genomic_DNA"/>
</dbReference>
<gene>
    <name evidence="4" type="ORF">UFOVP1232_41</name>
    <name evidence="5" type="ORF">UFOVP1572_20</name>
    <name evidence="2" type="ORF">UFOVP644_27</name>
    <name evidence="3" type="ORF">UFOVP958_3</name>
</gene>
<evidence type="ECO:0000313" key="5">
    <source>
        <dbReference type="EMBL" id="CAB5230504.1"/>
    </source>
</evidence>
<evidence type="ECO:0000256" key="1">
    <source>
        <dbReference type="SAM" id="Coils"/>
    </source>
</evidence>
<organism evidence="3">
    <name type="scientific">uncultured Caudovirales phage</name>
    <dbReference type="NCBI Taxonomy" id="2100421"/>
    <lineage>
        <taxon>Viruses</taxon>
        <taxon>Duplodnaviria</taxon>
        <taxon>Heunggongvirae</taxon>
        <taxon>Uroviricota</taxon>
        <taxon>Caudoviricetes</taxon>
        <taxon>Peduoviridae</taxon>
        <taxon>Maltschvirus</taxon>
        <taxon>Maltschvirus maltsch</taxon>
    </lineage>
</organism>
<name>A0A6J5PR12_9CAUD</name>
<accession>A0A6J5PR12</accession>
<evidence type="ECO:0000313" key="2">
    <source>
        <dbReference type="EMBL" id="CAB4154715.1"/>
    </source>
</evidence>